<comment type="caution">
    <text evidence="1">The sequence shown here is derived from an EMBL/GenBank/DDBJ whole genome shotgun (WGS) entry which is preliminary data.</text>
</comment>
<keyword evidence="2" id="KW-1185">Reference proteome</keyword>
<proteinExistence type="predicted"/>
<sequence length="117" mass="13493">QDAHLYLSRVLLSIGKFSALRRSNVQSMRRVLPTHDLNEYELRVHLRGRLSTLQDSLSPADDLSRMSIQEVPARGNEAGHGAEETGRVCRVSFEKQKEIARRGVLQQRYHFYIIKFS</sequence>
<evidence type="ECO:0000313" key="2">
    <source>
        <dbReference type="Proteomes" id="UP001432322"/>
    </source>
</evidence>
<reference evidence="1" key="1">
    <citation type="submission" date="2023-10" db="EMBL/GenBank/DDBJ databases">
        <title>Genome assembly of Pristionchus species.</title>
        <authorList>
            <person name="Yoshida K."/>
            <person name="Sommer R.J."/>
        </authorList>
    </citation>
    <scope>NUCLEOTIDE SEQUENCE</scope>
    <source>
        <strain evidence="1">RS5133</strain>
    </source>
</reference>
<dbReference type="Proteomes" id="UP001432322">
    <property type="component" value="Unassembled WGS sequence"/>
</dbReference>
<gene>
    <name evidence="1" type="ORF">PFISCL1PPCAC_6797</name>
</gene>
<organism evidence="1 2">
    <name type="scientific">Pristionchus fissidentatus</name>
    <dbReference type="NCBI Taxonomy" id="1538716"/>
    <lineage>
        <taxon>Eukaryota</taxon>
        <taxon>Metazoa</taxon>
        <taxon>Ecdysozoa</taxon>
        <taxon>Nematoda</taxon>
        <taxon>Chromadorea</taxon>
        <taxon>Rhabditida</taxon>
        <taxon>Rhabditina</taxon>
        <taxon>Diplogasteromorpha</taxon>
        <taxon>Diplogasteroidea</taxon>
        <taxon>Neodiplogasteridae</taxon>
        <taxon>Pristionchus</taxon>
    </lineage>
</organism>
<accession>A0AAV5V786</accession>
<feature type="non-terminal residue" evidence="1">
    <location>
        <position position="1"/>
    </location>
</feature>
<evidence type="ECO:0000313" key="1">
    <source>
        <dbReference type="EMBL" id="GMT15500.1"/>
    </source>
</evidence>
<name>A0AAV5V786_9BILA</name>
<dbReference type="EMBL" id="BTSY01000002">
    <property type="protein sequence ID" value="GMT15500.1"/>
    <property type="molecule type" value="Genomic_DNA"/>
</dbReference>
<dbReference type="AlphaFoldDB" id="A0AAV5V786"/>
<protein>
    <submittedName>
        <fullName evidence="1">Uncharacterized protein</fullName>
    </submittedName>
</protein>